<protein>
    <submittedName>
        <fullName evidence="2">DUF1049 domain-containing protein</fullName>
    </submittedName>
</protein>
<comment type="caution">
    <text evidence="2">The sequence shown here is derived from an EMBL/GenBank/DDBJ whole genome shotgun (WGS) entry which is preliminary data.</text>
</comment>
<keyword evidence="1" id="KW-0472">Membrane</keyword>
<keyword evidence="1" id="KW-0812">Transmembrane</keyword>
<evidence type="ECO:0000256" key="1">
    <source>
        <dbReference type="SAM" id="Phobius"/>
    </source>
</evidence>
<keyword evidence="1" id="KW-1133">Transmembrane helix</keyword>
<evidence type="ECO:0000313" key="2">
    <source>
        <dbReference type="EMBL" id="KAA0976195.1"/>
    </source>
</evidence>
<dbReference type="OrthoDB" id="4948779at2"/>
<proteinExistence type="predicted"/>
<dbReference type="Proteomes" id="UP000323856">
    <property type="component" value="Unassembled WGS sequence"/>
</dbReference>
<name>A0A5B0EDB2_9MICC</name>
<accession>A0A5B0EDB2</accession>
<gene>
    <name evidence="2" type="ORF">FQ154_11395</name>
</gene>
<evidence type="ECO:0000313" key="3">
    <source>
        <dbReference type="Proteomes" id="UP000323856"/>
    </source>
</evidence>
<sequence>MTQTPERGTSPIGRLLAKLSAKNWIAVLGGILAVVFILQNHQRVRIEFLFLDTRAPLWISLGAVLLIGWIIGRFSFRKR</sequence>
<dbReference type="AlphaFoldDB" id="A0A5B0EDB2"/>
<dbReference type="RefSeq" id="WP_007271266.1">
    <property type="nucleotide sequence ID" value="NZ_JBITUG010000007.1"/>
</dbReference>
<feature type="transmembrane region" description="Helical" evidence="1">
    <location>
        <begin position="58"/>
        <end position="76"/>
    </location>
</feature>
<dbReference type="EMBL" id="VOBL01000011">
    <property type="protein sequence ID" value="KAA0976195.1"/>
    <property type="molecule type" value="Genomic_DNA"/>
</dbReference>
<feature type="transmembrane region" description="Helical" evidence="1">
    <location>
        <begin position="21"/>
        <end position="38"/>
    </location>
</feature>
<reference evidence="2 3" key="1">
    <citation type="submission" date="2019-07" db="EMBL/GenBank/DDBJ databases">
        <title>Analysis of the biochemical properties, biological activity and biotechnological potential of siderophores and biosurfactants produced by Antarctic psychrotolerant bacteria.</title>
        <authorList>
            <person name="Styczynski M."/>
            <person name="Krucon T."/>
            <person name="Decewicz P."/>
            <person name="Dziewit L."/>
        </authorList>
    </citation>
    <scope>NUCLEOTIDE SEQUENCE [LARGE SCALE GENOMIC DNA]</scope>
    <source>
        <strain evidence="2 3">ANT_H27</strain>
    </source>
</reference>
<organism evidence="2 3">
    <name type="scientific">Paeniglutamicibacter gangotriensis</name>
    <dbReference type="NCBI Taxonomy" id="254787"/>
    <lineage>
        <taxon>Bacteria</taxon>
        <taxon>Bacillati</taxon>
        <taxon>Actinomycetota</taxon>
        <taxon>Actinomycetes</taxon>
        <taxon>Micrococcales</taxon>
        <taxon>Micrococcaceae</taxon>
        <taxon>Paeniglutamicibacter</taxon>
    </lineage>
</organism>